<comment type="caution">
    <text evidence="2">The sequence shown here is derived from an EMBL/GenBank/DDBJ whole genome shotgun (WGS) entry which is preliminary data.</text>
</comment>
<sequence>MGTGSVIAIIIFSFIFILGFRSLFKRFYIINKGINTTATLVGLKQTEMGGGEDGSDRISYWPMIEFYDNEKLIKETLNQSMPNYVHYKKISITYLKSKNKYKIVNHENKPHFYIALIMTLISAFSLIYIIGRIL</sequence>
<evidence type="ECO:0008006" key="4">
    <source>
        <dbReference type="Google" id="ProtNLM"/>
    </source>
</evidence>
<keyword evidence="1" id="KW-1133">Transmembrane helix</keyword>
<dbReference type="Proteomes" id="UP000474296">
    <property type="component" value="Unassembled WGS sequence"/>
</dbReference>
<organism evidence="2 3">
    <name type="scientific">Spongiivirga citrea</name>
    <dbReference type="NCBI Taxonomy" id="1481457"/>
    <lineage>
        <taxon>Bacteria</taxon>
        <taxon>Pseudomonadati</taxon>
        <taxon>Bacteroidota</taxon>
        <taxon>Flavobacteriia</taxon>
        <taxon>Flavobacteriales</taxon>
        <taxon>Flavobacteriaceae</taxon>
        <taxon>Spongiivirga</taxon>
    </lineage>
</organism>
<name>A0A6M0CF89_9FLAO</name>
<dbReference type="EMBL" id="JAABOQ010000002">
    <property type="protein sequence ID" value="NER16496.1"/>
    <property type="molecule type" value="Genomic_DNA"/>
</dbReference>
<feature type="transmembrane region" description="Helical" evidence="1">
    <location>
        <begin position="112"/>
        <end position="131"/>
    </location>
</feature>
<evidence type="ECO:0000256" key="1">
    <source>
        <dbReference type="SAM" id="Phobius"/>
    </source>
</evidence>
<reference evidence="2 3" key="1">
    <citation type="submission" date="2020-01" db="EMBL/GenBank/DDBJ databases">
        <title>Spongiivirga citrea KCTC 32990T.</title>
        <authorList>
            <person name="Wang G."/>
        </authorList>
    </citation>
    <scope>NUCLEOTIDE SEQUENCE [LARGE SCALE GENOMIC DNA]</scope>
    <source>
        <strain evidence="2 3">KCTC 32990</strain>
    </source>
</reference>
<dbReference type="AlphaFoldDB" id="A0A6M0CF89"/>
<dbReference type="RefSeq" id="WP_164029768.1">
    <property type="nucleotide sequence ID" value="NZ_JAABOQ010000002.1"/>
</dbReference>
<keyword evidence="1" id="KW-0472">Membrane</keyword>
<proteinExistence type="predicted"/>
<gene>
    <name evidence="2" type="ORF">GWK10_04700</name>
</gene>
<feature type="transmembrane region" description="Helical" evidence="1">
    <location>
        <begin position="6"/>
        <end position="24"/>
    </location>
</feature>
<protein>
    <recommendedName>
        <fullName evidence="4">DUF3592 domain-containing protein</fullName>
    </recommendedName>
</protein>
<evidence type="ECO:0000313" key="2">
    <source>
        <dbReference type="EMBL" id="NER16496.1"/>
    </source>
</evidence>
<keyword evidence="1" id="KW-0812">Transmembrane</keyword>
<keyword evidence="3" id="KW-1185">Reference proteome</keyword>
<evidence type="ECO:0000313" key="3">
    <source>
        <dbReference type="Proteomes" id="UP000474296"/>
    </source>
</evidence>
<accession>A0A6M0CF89</accession>